<dbReference type="Gramene" id="PHT83618">
    <property type="protein sequence ID" value="PHT83618"/>
    <property type="gene ID" value="T459_12061"/>
</dbReference>
<gene>
    <name evidence="1" type="ORF">T459_12061</name>
</gene>
<proteinExistence type="predicted"/>
<comment type="caution">
    <text evidence="1">The sequence shown here is derived from an EMBL/GenBank/DDBJ whole genome shotgun (WGS) entry which is preliminary data.</text>
</comment>
<organism evidence="1 2">
    <name type="scientific">Capsicum annuum</name>
    <name type="common">Capsicum pepper</name>
    <dbReference type="NCBI Taxonomy" id="4072"/>
    <lineage>
        <taxon>Eukaryota</taxon>
        <taxon>Viridiplantae</taxon>
        <taxon>Streptophyta</taxon>
        <taxon>Embryophyta</taxon>
        <taxon>Tracheophyta</taxon>
        <taxon>Spermatophyta</taxon>
        <taxon>Magnoliopsida</taxon>
        <taxon>eudicotyledons</taxon>
        <taxon>Gunneridae</taxon>
        <taxon>Pentapetalae</taxon>
        <taxon>asterids</taxon>
        <taxon>lamiids</taxon>
        <taxon>Solanales</taxon>
        <taxon>Solanaceae</taxon>
        <taxon>Solanoideae</taxon>
        <taxon>Capsiceae</taxon>
        <taxon>Capsicum</taxon>
    </lineage>
</organism>
<keyword evidence="2" id="KW-1185">Reference proteome</keyword>
<sequence>MRGQGKSGTPRAIRRMEIEVNNGRVPAVSSELLREFGDKEPIEVLHCYSEHYTLVEKDGAMLLGRKERNLITASAWH</sequence>
<dbReference type="Proteomes" id="UP000222542">
    <property type="component" value="Unassembled WGS sequence"/>
</dbReference>
<name>A0A2G2ZNP7_CAPAN</name>
<protein>
    <submittedName>
        <fullName evidence="1">Uncharacterized protein</fullName>
    </submittedName>
</protein>
<evidence type="ECO:0000313" key="1">
    <source>
        <dbReference type="EMBL" id="PHT83618.1"/>
    </source>
</evidence>
<evidence type="ECO:0000313" key="2">
    <source>
        <dbReference type="Proteomes" id="UP000222542"/>
    </source>
</evidence>
<dbReference type="SMR" id="A0A2G2ZNP7"/>
<accession>A0A2G2ZNP7</accession>
<dbReference type="STRING" id="4072.A0A2G2ZNP7"/>
<dbReference type="AlphaFoldDB" id="A0A2G2ZNP7"/>
<reference evidence="1 2" key="2">
    <citation type="journal article" date="2017" name="Genome Biol.">
        <title>New reference genome sequences of hot pepper reveal the massive evolution of plant disease-resistance genes by retroduplication.</title>
        <authorList>
            <person name="Kim S."/>
            <person name="Park J."/>
            <person name="Yeom S.I."/>
            <person name="Kim Y.M."/>
            <person name="Seo E."/>
            <person name="Kim K.T."/>
            <person name="Kim M.S."/>
            <person name="Lee J.M."/>
            <person name="Cheong K."/>
            <person name="Shin H.S."/>
            <person name="Kim S.B."/>
            <person name="Han K."/>
            <person name="Lee J."/>
            <person name="Park M."/>
            <person name="Lee H.A."/>
            <person name="Lee H.Y."/>
            <person name="Lee Y."/>
            <person name="Oh S."/>
            <person name="Lee J.H."/>
            <person name="Choi E."/>
            <person name="Choi E."/>
            <person name="Lee S.E."/>
            <person name="Jeon J."/>
            <person name="Kim H."/>
            <person name="Choi G."/>
            <person name="Song H."/>
            <person name="Lee J."/>
            <person name="Lee S.C."/>
            <person name="Kwon J.K."/>
            <person name="Lee H.Y."/>
            <person name="Koo N."/>
            <person name="Hong Y."/>
            <person name="Kim R.W."/>
            <person name="Kang W.H."/>
            <person name="Huh J.H."/>
            <person name="Kang B.C."/>
            <person name="Yang T.J."/>
            <person name="Lee Y.H."/>
            <person name="Bennetzen J.L."/>
            <person name="Choi D."/>
        </authorList>
    </citation>
    <scope>NUCLEOTIDE SEQUENCE [LARGE SCALE GENOMIC DNA]</scope>
    <source>
        <strain evidence="2">cv. CM334</strain>
    </source>
</reference>
<dbReference type="EMBL" id="AYRZ02000004">
    <property type="protein sequence ID" value="PHT83618.1"/>
    <property type="molecule type" value="Genomic_DNA"/>
</dbReference>
<reference evidence="1 2" key="1">
    <citation type="journal article" date="2014" name="Nat. Genet.">
        <title>Genome sequence of the hot pepper provides insights into the evolution of pungency in Capsicum species.</title>
        <authorList>
            <person name="Kim S."/>
            <person name="Park M."/>
            <person name="Yeom S.I."/>
            <person name="Kim Y.M."/>
            <person name="Lee J.M."/>
            <person name="Lee H.A."/>
            <person name="Seo E."/>
            <person name="Choi J."/>
            <person name="Cheong K."/>
            <person name="Kim K.T."/>
            <person name="Jung K."/>
            <person name="Lee G.W."/>
            <person name="Oh S.K."/>
            <person name="Bae C."/>
            <person name="Kim S.B."/>
            <person name="Lee H.Y."/>
            <person name="Kim S.Y."/>
            <person name="Kim M.S."/>
            <person name="Kang B.C."/>
            <person name="Jo Y.D."/>
            <person name="Yang H.B."/>
            <person name="Jeong H.J."/>
            <person name="Kang W.H."/>
            <person name="Kwon J.K."/>
            <person name="Shin C."/>
            <person name="Lim J.Y."/>
            <person name="Park J.H."/>
            <person name="Huh J.H."/>
            <person name="Kim J.S."/>
            <person name="Kim B.D."/>
            <person name="Cohen O."/>
            <person name="Paran I."/>
            <person name="Suh M.C."/>
            <person name="Lee S.B."/>
            <person name="Kim Y.K."/>
            <person name="Shin Y."/>
            <person name="Noh S.J."/>
            <person name="Park J."/>
            <person name="Seo Y.S."/>
            <person name="Kwon S.Y."/>
            <person name="Kim H.A."/>
            <person name="Park J.M."/>
            <person name="Kim H.J."/>
            <person name="Choi S.B."/>
            <person name="Bosland P.W."/>
            <person name="Reeves G."/>
            <person name="Jo S.H."/>
            <person name="Lee B.W."/>
            <person name="Cho H.T."/>
            <person name="Choi H.S."/>
            <person name="Lee M.S."/>
            <person name="Yu Y."/>
            <person name="Do Choi Y."/>
            <person name="Park B.S."/>
            <person name="van Deynze A."/>
            <person name="Ashrafi H."/>
            <person name="Hill T."/>
            <person name="Kim W.T."/>
            <person name="Pai H.S."/>
            <person name="Ahn H.K."/>
            <person name="Yeam I."/>
            <person name="Giovannoni J.J."/>
            <person name="Rose J.K."/>
            <person name="Sorensen I."/>
            <person name="Lee S.J."/>
            <person name="Kim R.W."/>
            <person name="Choi I.Y."/>
            <person name="Choi B.S."/>
            <person name="Lim J.S."/>
            <person name="Lee Y.H."/>
            <person name="Choi D."/>
        </authorList>
    </citation>
    <scope>NUCLEOTIDE SEQUENCE [LARGE SCALE GENOMIC DNA]</scope>
    <source>
        <strain evidence="2">cv. CM334</strain>
    </source>
</reference>